<gene>
    <name evidence="2" type="ORF">AS202_12110</name>
    <name evidence="3" type="ORF">AS202_15640</name>
</gene>
<keyword evidence="1" id="KW-1133">Transmembrane helix</keyword>
<evidence type="ECO:0000313" key="3">
    <source>
        <dbReference type="EMBL" id="ALU27486.1"/>
    </source>
</evidence>
<sequence length="168" mass="19527">MNVNFYKDLHTRELTRKKELDDSLNMPITILSLLVALNGILIKEYLSFISNNWVFYLFFTGVLVICGAIFFLIKSMGSLFVNLNYNYFGYPNEILDFENKLNDYNKEAKKSERVNVENEFKKEFVRISTSNKKINDKRADNLHYCRSCLVIAVSISVALLICLLIKTL</sequence>
<dbReference type="EMBL" id="CP013690">
    <property type="protein sequence ID" value="ALU26845.1"/>
    <property type="molecule type" value="Genomic_DNA"/>
</dbReference>
<proteinExistence type="predicted"/>
<evidence type="ECO:0000313" key="2">
    <source>
        <dbReference type="EMBL" id="ALU26845.1"/>
    </source>
</evidence>
<dbReference type="Proteomes" id="UP000069030">
    <property type="component" value="Chromosome"/>
</dbReference>
<protein>
    <submittedName>
        <fullName evidence="2">Uncharacterized protein</fullName>
    </submittedName>
</protein>
<reference evidence="2 4" key="1">
    <citation type="journal article" date="2016" name="J. Zhejiang Univ. Sci. B">
        <title>Antibiotic resistance mechanisms of Myroides sp.</title>
        <authorList>
            <person name="Hu S."/>
            <person name="Yuan S."/>
            <person name="Qu H."/>
            <person name="Jiang T."/>
            <person name="Zhou Y."/>
            <person name="Wang M."/>
            <person name="Ming D."/>
        </authorList>
    </citation>
    <scope>NUCLEOTIDE SEQUENCE [LARGE SCALE GENOMIC DNA]</scope>
    <source>
        <strain evidence="2 4">PR63039</strain>
    </source>
</reference>
<evidence type="ECO:0000313" key="4">
    <source>
        <dbReference type="Proteomes" id="UP000069030"/>
    </source>
</evidence>
<dbReference type="AlphaFoldDB" id="A0AAI8C6J1"/>
<keyword evidence="1" id="KW-0812">Transmembrane</keyword>
<feature type="transmembrane region" description="Helical" evidence="1">
    <location>
        <begin position="24"/>
        <end position="41"/>
    </location>
</feature>
<organism evidence="2 4">
    <name type="scientific">Myroides odoratimimus</name>
    <dbReference type="NCBI Taxonomy" id="76832"/>
    <lineage>
        <taxon>Bacteria</taxon>
        <taxon>Pseudomonadati</taxon>
        <taxon>Bacteroidota</taxon>
        <taxon>Flavobacteriia</taxon>
        <taxon>Flavobacteriales</taxon>
        <taxon>Flavobacteriaceae</taxon>
        <taxon>Myroides</taxon>
    </lineage>
</organism>
<name>A0AAI8C6J1_9FLAO</name>
<dbReference type="KEGG" id="mod:AS202_15640"/>
<evidence type="ECO:0000256" key="1">
    <source>
        <dbReference type="SAM" id="Phobius"/>
    </source>
</evidence>
<accession>A0AAI8C6J1</accession>
<feature type="transmembrane region" description="Helical" evidence="1">
    <location>
        <begin position="147"/>
        <end position="166"/>
    </location>
</feature>
<keyword evidence="1" id="KW-0472">Membrane</keyword>
<dbReference type="RefSeq" id="WP_058699497.1">
    <property type="nucleotide sequence ID" value="NZ_CP013690.1"/>
</dbReference>
<dbReference type="KEGG" id="mod:AS202_12110"/>
<feature type="transmembrane region" description="Helical" evidence="1">
    <location>
        <begin position="53"/>
        <end position="73"/>
    </location>
</feature>
<dbReference type="EMBL" id="CP013690">
    <property type="protein sequence ID" value="ALU27486.1"/>
    <property type="molecule type" value="Genomic_DNA"/>
</dbReference>